<evidence type="ECO:0000259" key="6">
    <source>
        <dbReference type="PROSITE" id="PS50937"/>
    </source>
</evidence>
<dbReference type="SUPFAM" id="SSF46955">
    <property type="entry name" value="Putative DNA-binding domain"/>
    <property type="match status" value="1"/>
</dbReference>
<dbReference type="Gene3D" id="1.10.1660.10">
    <property type="match status" value="1"/>
</dbReference>
<dbReference type="PRINTS" id="PR00040">
    <property type="entry name" value="HTHMERR"/>
</dbReference>
<keyword evidence="5" id="KW-0175">Coiled coil</keyword>
<dbReference type="PROSITE" id="PS50937">
    <property type="entry name" value="HTH_MERR_2"/>
    <property type="match status" value="1"/>
</dbReference>
<evidence type="ECO:0000256" key="3">
    <source>
        <dbReference type="ARBA" id="ARBA00023159"/>
    </source>
</evidence>
<dbReference type="Gene3D" id="1.10.490.50">
    <property type="entry name" value="Antibiotic binding domain of TipA-like multidrug resistance regulators"/>
    <property type="match status" value="1"/>
</dbReference>
<evidence type="ECO:0000256" key="1">
    <source>
        <dbReference type="ARBA" id="ARBA00023015"/>
    </source>
</evidence>
<keyword evidence="4" id="KW-0804">Transcription</keyword>
<dbReference type="Pfam" id="PF13411">
    <property type="entry name" value="MerR_1"/>
    <property type="match status" value="1"/>
</dbReference>
<dbReference type="SMART" id="SM00422">
    <property type="entry name" value="HTH_MERR"/>
    <property type="match status" value="1"/>
</dbReference>
<dbReference type="PANTHER" id="PTHR30204:SF90">
    <property type="entry name" value="HTH-TYPE TRANSCRIPTIONAL ACTIVATOR MTA"/>
    <property type="match status" value="1"/>
</dbReference>
<dbReference type="GO" id="GO:0003677">
    <property type="term" value="F:DNA binding"/>
    <property type="evidence" value="ECO:0007669"/>
    <property type="project" value="UniProtKB-KW"/>
</dbReference>
<dbReference type="InterPro" id="IPR036244">
    <property type="entry name" value="TipA-like_antibiotic-bd"/>
</dbReference>
<evidence type="ECO:0000256" key="2">
    <source>
        <dbReference type="ARBA" id="ARBA00023125"/>
    </source>
</evidence>
<feature type="domain" description="HTH merR-type" evidence="6">
    <location>
        <begin position="28"/>
        <end position="97"/>
    </location>
</feature>
<comment type="caution">
    <text evidence="7">The sequence shown here is derived from an EMBL/GenBank/DDBJ whole genome shotgun (WGS) entry which is preliminary data.</text>
</comment>
<dbReference type="RefSeq" id="WP_245967944.1">
    <property type="nucleotide sequence ID" value="NZ_RKHQ01000001.1"/>
</dbReference>
<sequence length="286" mass="31551">MDVNVPESMTPWLHVGPAGEPVAPAAEGLTIGEVASLVGISVRTLHHWDSVGLVHAQERTSAGYRAYSARDVARIHRVLVYQELGFSLTTIAALLDDPTVDETGQLRRQLDLLEERILRLRRMAEAVEQVLASRTAGAVLTAQQQAQIFGRGWREDWADEARGRWGDSDEWAQFEENVAVLSEADRHRVREDGETLYTELADAKRTGVAPGSEAANQLAERHRAMVGQLFACTHSMQVCLGRLYVQDERFAATLDAREPGLADWLAEIIDANARLHGVDPDGAVWA</sequence>
<dbReference type="AlphaFoldDB" id="A0A3N2DA61"/>
<dbReference type="GO" id="GO:0003700">
    <property type="term" value="F:DNA-binding transcription factor activity"/>
    <property type="evidence" value="ECO:0007669"/>
    <property type="project" value="InterPro"/>
</dbReference>
<reference evidence="7 8" key="1">
    <citation type="submission" date="2018-11" db="EMBL/GenBank/DDBJ databases">
        <title>Sequencing the genomes of 1000 actinobacteria strains.</title>
        <authorList>
            <person name="Klenk H.-P."/>
        </authorList>
    </citation>
    <scope>NUCLEOTIDE SEQUENCE [LARGE SCALE GENOMIC DNA]</scope>
    <source>
        <strain evidence="7 8">DSM 13521</strain>
    </source>
</reference>
<feature type="coiled-coil region" evidence="5">
    <location>
        <begin position="103"/>
        <end position="130"/>
    </location>
</feature>
<dbReference type="PROSITE" id="PS00552">
    <property type="entry name" value="HTH_MERR_1"/>
    <property type="match status" value="1"/>
</dbReference>
<keyword evidence="8" id="KW-1185">Reference proteome</keyword>
<dbReference type="PANTHER" id="PTHR30204">
    <property type="entry name" value="REDOX-CYCLING DRUG-SENSING TRANSCRIPTIONAL ACTIVATOR SOXR"/>
    <property type="match status" value="1"/>
</dbReference>
<dbReference type="InterPro" id="IPR047057">
    <property type="entry name" value="MerR_fam"/>
</dbReference>
<evidence type="ECO:0000256" key="4">
    <source>
        <dbReference type="ARBA" id="ARBA00023163"/>
    </source>
</evidence>
<dbReference type="EMBL" id="RKHQ01000001">
    <property type="protein sequence ID" value="ROR96680.1"/>
    <property type="molecule type" value="Genomic_DNA"/>
</dbReference>
<dbReference type="InterPro" id="IPR000551">
    <property type="entry name" value="MerR-type_HTH_dom"/>
</dbReference>
<evidence type="ECO:0000256" key="5">
    <source>
        <dbReference type="SAM" id="Coils"/>
    </source>
</evidence>
<evidence type="ECO:0000313" key="8">
    <source>
        <dbReference type="Proteomes" id="UP000275356"/>
    </source>
</evidence>
<dbReference type="SUPFAM" id="SSF89082">
    <property type="entry name" value="Antibiotic binding domain of TipA-like multidrug resistance regulators"/>
    <property type="match status" value="1"/>
</dbReference>
<protein>
    <submittedName>
        <fullName evidence="7">DNA-binding transcriptional MerR regulator</fullName>
    </submittedName>
</protein>
<name>A0A3N2DA61_9MICO</name>
<evidence type="ECO:0000313" key="7">
    <source>
        <dbReference type="EMBL" id="ROR96680.1"/>
    </source>
</evidence>
<proteinExistence type="predicted"/>
<dbReference type="Pfam" id="PF07739">
    <property type="entry name" value="TipAS"/>
    <property type="match status" value="1"/>
</dbReference>
<keyword evidence="3" id="KW-0010">Activator</keyword>
<dbReference type="CDD" id="cd01106">
    <property type="entry name" value="HTH_TipAL-Mta"/>
    <property type="match status" value="1"/>
</dbReference>
<dbReference type="Proteomes" id="UP000275356">
    <property type="component" value="Unassembled WGS sequence"/>
</dbReference>
<keyword evidence="1" id="KW-0805">Transcription regulation</keyword>
<gene>
    <name evidence="7" type="ORF">EDD28_1269</name>
</gene>
<accession>A0A3N2DA61</accession>
<dbReference type="InterPro" id="IPR009061">
    <property type="entry name" value="DNA-bd_dom_put_sf"/>
</dbReference>
<keyword evidence="2 7" id="KW-0238">DNA-binding</keyword>
<dbReference type="InterPro" id="IPR012925">
    <property type="entry name" value="TipAS_dom"/>
</dbReference>
<organism evidence="7 8">
    <name type="scientific">Salana multivorans</name>
    <dbReference type="NCBI Taxonomy" id="120377"/>
    <lineage>
        <taxon>Bacteria</taxon>
        <taxon>Bacillati</taxon>
        <taxon>Actinomycetota</taxon>
        <taxon>Actinomycetes</taxon>
        <taxon>Micrococcales</taxon>
        <taxon>Beutenbergiaceae</taxon>
        <taxon>Salana</taxon>
    </lineage>
</organism>